<reference evidence="2 3" key="1">
    <citation type="journal article" date="2022" name="Nat. Plants">
        <title>Genomes of leafy and leafless Platanthera orchids illuminate the evolution of mycoheterotrophy.</title>
        <authorList>
            <person name="Li M.H."/>
            <person name="Liu K.W."/>
            <person name="Li Z."/>
            <person name="Lu H.C."/>
            <person name="Ye Q.L."/>
            <person name="Zhang D."/>
            <person name="Wang J.Y."/>
            <person name="Li Y.F."/>
            <person name="Zhong Z.M."/>
            <person name="Liu X."/>
            <person name="Yu X."/>
            <person name="Liu D.K."/>
            <person name="Tu X.D."/>
            <person name="Liu B."/>
            <person name="Hao Y."/>
            <person name="Liao X.Y."/>
            <person name="Jiang Y.T."/>
            <person name="Sun W.H."/>
            <person name="Chen J."/>
            <person name="Chen Y.Q."/>
            <person name="Ai Y."/>
            <person name="Zhai J.W."/>
            <person name="Wu S.S."/>
            <person name="Zhou Z."/>
            <person name="Hsiao Y.Y."/>
            <person name="Wu W.L."/>
            <person name="Chen Y.Y."/>
            <person name="Lin Y.F."/>
            <person name="Hsu J.L."/>
            <person name="Li C.Y."/>
            <person name="Wang Z.W."/>
            <person name="Zhao X."/>
            <person name="Zhong W.Y."/>
            <person name="Ma X.K."/>
            <person name="Ma L."/>
            <person name="Huang J."/>
            <person name="Chen G.Z."/>
            <person name="Huang M.Z."/>
            <person name="Huang L."/>
            <person name="Peng D.H."/>
            <person name="Luo Y.B."/>
            <person name="Zou S.Q."/>
            <person name="Chen S.P."/>
            <person name="Lan S."/>
            <person name="Tsai W.C."/>
            <person name="Van de Peer Y."/>
            <person name="Liu Z.J."/>
        </authorList>
    </citation>
    <scope>NUCLEOTIDE SEQUENCE [LARGE SCALE GENOMIC DNA]</scope>
    <source>
        <strain evidence="2">Lor287</strain>
    </source>
</reference>
<sequence length="233" mass="26028">MVERLKFCLAAHGFTQLHDLDYEETFSSVAKMNTIRIMPTLSMIIDLRVYCTYFGGHLVTWLSKKQKVVARSSTKIEFHLMASADSELTWLESVKLSEASKKLGKKFATGASVVKRLGIAAPPSFHRRTSFSSHDPYHASSGEPQTTSIPMQNPLYRLRHSRDSSSCKQHTAAPTQPPSPPPQMLQLLFFSFFHFLSFVDPLHSPVVTVHFPSSVTTHFLPPSVTAISSSFPC</sequence>
<evidence type="ECO:0000313" key="3">
    <source>
        <dbReference type="Proteomes" id="UP001418222"/>
    </source>
</evidence>
<gene>
    <name evidence="2" type="ORF">KSP39_PZI011116</name>
</gene>
<accession>A0AAP0G5U9</accession>
<feature type="compositionally biased region" description="Polar residues" evidence="1">
    <location>
        <begin position="164"/>
        <end position="173"/>
    </location>
</feature>
<organism evidence="2 3">
    <name type="scientific">Platanthera zijinensis</name>
    <dbReference type="NCBI Taxonomy" id="2320716"/>
    <lineage>
        <taxon>Eukaryota</taxon>
        <taxon>Viridiplantae</taxon>
        <taxon>Streptophyta</taxon>
        <taxon>Embryophyta</taxon>
        <taxon>Tracheophyta</taxon>
        <taxon>Spermatophyta</taxon>
        <taxon>Magnoliopsida</taxon>
        <taxon>Liliopsida</taxon>
        <taxon>Asparagales</taxon>
        <taxon>Orchidaceae</taxon>
        <taxon>Orchidoideae</taxon>
        <taxon>Orchideae</taxon>
        <taxon>Orchidinae</taxon>
        <taxon>Platanthera</taxon>
    </lineage>
</organism>
<dbReference type="PANTHER" id="PTHR11439">
    <property type="entry name" value="GAG-POL-RELATED RETROTRANSPOSON"/>
    <property type="match status" value="1"/>
</dbReference>
<feature type="compositionally biased region" description="Polar residues" evidence="1">
    <location>
        <begin position="142"/>
        <end position="151"/>
    </location>
</feature>
<protein>
    <recommendedName>
        <fullName evidence="4">Mitochondrial protein</fullName>
    </recommendedName>
</protein>
<comment type="caution">
    <text evidence="2">The sequence shown here is derived from an EMBL/GenBank/DDBJ whole genome shotgun (WGS) entry which is preliminary data.</text>
</comment>
<dbReference type="Proteomes" id="UP001418222">
    <property type="component" value="Unassembled WGS sequence"/>
</dbReference>
<evidence type="ECO:0008006" key="4">
    <source>
        <dbReference type="Google" id="ProtNLM"/>
    </source>
</evidence>
<evidence type="ECO:0000256" key="1">
    <source>
        <dbReference type="SAM" id="MobiDB-lite"/>
    </source>
</evidence>
<proteinExistence type="predicted"/>
<dbReference type="AlphaFoldDB" id="A0AAP0G5U9"/>
<dbReference type="EMBL" id="JBBWWQ010000009">
    <property type="protein sequence ID" value="KAK8938816.1"/>
    <property type="molecule type" value="Genomic_DNA"/>
</dbReference>
<evidence type="ECO:0000313" key="2">
    <source>
        <dbReference type="EMBL" id="KAK8938816.1"/>
    </source>
</evidence>
<keyword evidence="3" id="KW-1185">Reference proteome</keyword>
<dbReference type="PANTHER" id="PTHR11439:SF504">
    <property type="entry name" value="REVERSE TRANSCRIPTASE TY1_COPIA-TYPE DOMAIN-CONTAINING PROTEIN"/>
    <property type="match status" value="1"/>
</dbReference>
<feature type="region of interest" description="Disordered" evidence="1">
    <location>
        <begin position="128"/>
        <end position="180"/>
    </location>
</feature>
<name>A0AAP0G5U9_9ASPA</name>